<evidence type="ECO:0000256" key="6">
    <source>
        <dbReference type="ARBA" id="ARBA00022777"/>
    </source>
</evidence>
<dbReference type="EC" id="2.7.13.3" evidence="2"/>
<dbReference type="CDD" id="cd16917">
    <property type="entry name" value="HATPase_UhpB-NarQ-NarX-like"/>
    <property type="match status" value="1"/>
</dbReference>
<name>A0ABT9W5U1_9BACI</name>
<evidence type="ECO:0000313" key="11">
    <source>
        <dbReference type="EMBL" id="MDQ0168225.1"/>
    </source>
</evidence>
<evidence type="ECO:0000256" key="9">
    <source>
        <dbReference type="SAM" id="Phobius"/>
    </source>
</evidence>
<evidence type="ECO:0000259" key="10">
    <source>
        <dbReference type="Pfam" id="PF07730"/>
    </source>
</evidence>
<evidence type="ECO:0000256" key="2">
    <source>
        <dbReference type="ARBA" id="ARBA00012438"/>
    </source>
</evidence>
<keyword evidence="9" id="KW-1133">Transmembrane helix</keyword>
<organism evidence="11 12">
    <name type="scientific">Caldalkalibacillus horti</name>
    <dbReference type="NCBI Taxonomy" id="77523"/>
    <lineage>
        <taxon>Bacteria</taxon>
        <taxon>Bacillati</taxon>
        <taxon>Bacillota</taxon>
        <taxon>Bacilli</taxon>
        <taxon>Bacillales</taxon>
        <taxon>Bacillaceae</taxon>
        <taxon>Caldalkalibacillus</taxon>
    </lineage>
</organism>
<evidence type="ECO:0000256" key="8">
    <source>
        <dbReference type="ARBA" id="ARBA00023012"/>
    </source>
</evidence>
<keyword evidence="4" id="KW-0808">Transferase</keyword>
<dbReference type="Proteomes" id="UP001235840">
    <property type="component" value="Unassembled WGS sequence"/>
</dbReference>
<keyword evidence="12" id="KW-1185">Reference proteome</keyword>
<keyword evidence="5" id="KW-0547">Nucleotide-binding</keyword>
<keyword evidence="9" id="KW-0812">Transmembrane</keyword>
<dbReference type="SUPFAM" id="SSF55874">
    <property type="entry name" value="ATPase domain of HSP90 chaperone/DNA topoisomerase II/histidine kinase"/>
    <property type="match status" value="1"/>
</dbReference>
<reference evidence="11 12" key="1">
    <citation type="submission" date="2023-07" db="EMBL/GenBank/DDBJ databases">
        <title>Genomic Encyclopedia of Type Strains, Phase IV (KMG-IV): sequencing the most valuable type-strain genomes for metagenomic binning, comparative biology and taxonomic classification.</title>
        <authorList>
            <person name="Goeker M."/>
        </authorList>
    </citation>
    <scope>NUCLEOTIDE SEQUENCE [LARGE SCALE GENOMIC DNA]</scope>
    <source>
        <strain evidence="11 12">DSM 12751</strain>
    </source>
</reference>
<dbReference type="InterPro" id="IPR011712">
    <property type="entry name" value="Sig_transdc_His_kin_sub3_dim/P"/>
</dbReference>
<evidence type="ECO:0000256" key="4">
    <source>
        <dbReference type="ARBA" id="ARBA00022679"/>
    </source>
</evidence>
<keyword evidence="6 11" id="KW-0418">Kinase</keyword>
<keyword evidence="9" id="KW-0472">Membrane</keyword>
<keyword evidence="3" id="KW-0597">Phosphoprotein</keyword>
<feature type="domain" description="Signal transduction histidine kinase subgroup 3 dimerisation and phosphoacceptor" evidence="10">
    <location>
        <begin position="125"/>
        <end position="191"/>
    </location>
</feature>
<dbReference type="Gene3D" id="1.20.5.1930">
    <property type="match status" value="1"/>
</dbReference>
<feature type="transmembrane region" description="Helical" evidence="9">
    <location>
        <begin position="62"/>
        <end position="82"/>
    </location>
</feature>
<accession>A0ABT9W5U1</accession>
<comment type="catalytic activity">
    <reaction evidence="1">
        <text>ATP + protein L-histidine = ADP + protein N-phospho-L-histidine.</text>
        <dbReference type="EC" id="2.7.13.3"/>
    </reaction>
</comment>
<dbReference type="PANTHER" id="PTHR24421">
    <property type="entry name" value="NITRATE/NITRITE SENSOR PROTEIN NARX-RELATED"/>
    <property type="match status" value="1"/>
</dbReference>
<evidence type="ECO:0000256" key="5">
    <source>
        <dbReference type="ARBA" id="ARBA00022741"/>
    </source>
</evidence>
<evidence type="ECO:0000256" key="7">
    <source>
        <dbReference type="ARBA" id="ARBA00022840"/>
    </source>
</evidence>
<dbReference type="EMBL" id="JAUSTY010000025">
    <property type="protein sequence ID" value="MDQ0168225.1"/>
    <property type="molecule type" value="Genomic_DNA"/>
</dbReference>
<feature type="transmembrane region" description="Helical" evidence="9">
    <location>
        <begin position="39"/>
        <end position="56"/>
    </location>
</feature>
<evidence type="ECO:0000256" key="1">
    <source>
        <dbReference type="ARBA" id="ARBA00000085"/>
    </source>
</evidence>
<proteinExistence type="predicted"/>
<dbReference type="InterPro" id="IPR036890">
    <property type="entry name" value="HATPase_C_sf"/>
</dbReference>
<dbReference type="Pfam" id="PF07730">
    <property type="entry name" value="HisKA_3"/>
    <property type="match status" value="1"/>
</dbReference>
<dbReference type="InterPro" id="IPR050482">
    <property type="entry name" value="Sensor_HK_TwoCompSys"/>
</dbReference>
<protein>
    <recommendedName>
        <fullName evidence="2">histidine kinase</fullName>
        <ecNumber evidence="2">2.7.13.3</ecNumber>
    </recommendedName>
</protein>
<gene>
    <name evidence="11" type="ORF">J2S11_004177</name>
</gene>
<keyword evidence="7" id="KW-0067">ATP-binding</keyword>
<dbReference type="PANTHER" id="PTHR24421:SF10">
    <property type="entry name" value="NITRATE_NITRITE SENSOR PROTEIN NARQ"/>
    <property type="match status" value="1"/>
</dbReference>
<keyword evidence="8" id="KW-0902">Two-component regulatory system</keyword>
<evidence type="ECO:0000313" key="12">
    <source>
        <dbReference type="Proteomes" id="UP001235840"/>
    </source>
</evidence>
<dbReference type="Gene3D" id="3.30.565.10">
    <property type="entry name" value="Histidine kinase-like ATPase, C-terminal domain"/>
    <property type="match status" value="1"/>
</dbReference>
<dbReference type="GO" id="GO:0016301">
    <property type="term" value="F:kinase activity"/>
    <property type="evidence" value="ECO:0007669"/>
    <property type="project" value="UniProtKB-KW"/>
</dbReference>
<feature type="transmembrane region" description="Helical" evidence="9">
    <location>
        <begin position="6"/>
        <end position="27"/>
    </location>
</feature>
<comment type="caution">
    <text evidence="11">The sequence shown here is derived from an EMBL/GenBank/DDBJ whole genome shotgun (WGS) entry which is preliminary data.</text>
</comment>
<evidence type="ECO:0000256" key="3">
    <source>
        <dbReference type="ARBA" id="ARBA00022553"/>
    </source>
</evidence>
<sequence>MKQLFAFLSMTITAAAFYYIDPLFVLLLPIHLFEIASHYINKLIIIFVIMLLPMPLIPVEMLTLYVLVATLSFALYTIIRTYTSRMLIYRKDIENMHYDIQRLTRNLNENNEYIRQSEYTYKLEERNRLSQEIHDKIGHSMTGALIQMEASKRLMATDREKSAELLQNAIDISKDGIESIRLVLKNIKPPTEQLGINRLKLFVDEFSAKHSLKTLFTFGGNVDIISPMQWKIIMENTKEALTNTLKYSNATMISLDIRVLNTIIRVEVADNGRGASKIVKGLGIQGMEERTAAVNGTIIVDGSKGFSVTTLLPYQLS</sequence>